<name>A0A1H8GHL7_9PROT</name>
<evidence type="ECO:0000313" key="1">
    <source>
        <dbReference type="EMBL" id="SEN43492.1"/>
    </source>
</evidence>
<proteinExistence type="predicted"/>
<dbReference type="OrthoDB" id="3482022at2"/>
<dbReference type="RefSeq" id="WP_090633334.1">
    <property type="nucleotide sequence ID" value="NZ_FOCP01000018.1"/>
</dbReference>
<accession>A0A1H8GHL7</accession>
<organism evidence="1 2">
    <name type="scientific">Nitrosomonas marina</name>
    <dbReference type="NCBI Taxonomy" id="917"/>
    <lineage>
        <taxon>Bacteria</taxon>
        <taxon>Pseudomonadati</taxon>
        <taxon>Pseudomonadota</taxon>
        <taxon>Betaproteobacteria</taxon>
        <taxon>Nitrosomonadales</taxon>
        <taxon>Nitrosomonadaceae</taxon>
        <taxon>Nitrosomonas</taxon>
    </lineage>
</organism>
<reference evidence="1 2" key="1">
    <citation type="submission" date="2016-10" db="EMBL/GenBank/DDBJ databases">
        <authorList>
            <person name="de Groot N.N."/>
        </authorList>
    </citation>
    <scope>NUCLEOTIDE SEQUENCE [LARGE SCALE GENOMIC DNA]</scope>
    <source>
        <strain evidence="1 2">Nm22</strain>
    </source>
</reference>
<gene>
    <name evidence="1" type="ORF">SAMN05216325_11829</name>
</gene>
<evidence type="ECO:0000313" key="2">
    <source>
        <dbReference type="Proteomes" id="UP000199459"/>
    </source>
</evidence>
<dbReference type="Proteomes" id="UP000199459">
    <property type="component" value="Unassembled WGS sequence"/>
</dbReference>
<dbReference type="AlphaFoldDB" id="A0A1H8GHL7"/>
<sequence>MADGVFNISKGAFAEKIRDAAANVGILLLKANEAESTLVDRDTVALLLAEAGTTEADFTNYARKTGLTGTVTVDDTNDRVDCDVPDQTWSSAGGASNNTLTKAIVFYEESAADSGRIPLTHHDFAETTTGSDITLQVNASGFARAA</sequence>
<dbReference type="EMBL" id="FOCP01000018">
    <property type="protein sequence ID" value="SEN43492.1"/>
    <property type="molecule type" value="Genomic_DNA"/>
</dbReference>
<protein>
    <submittedName>
        <fullName evidence="1">Uncharacterized protein</fullName>
    </submittedName>
</protein>